<feature type="region of interest" description="Disordered" evidence="1">
    <location>
        <begin position="460"/>
        <end position="507"/>
    </location>
</feature>
<evidence type="ECO:0000313" key="4">
    <source>
        <dbReference type="Proteomes" id="UP000824998"/>
    </source>
</evidence>
<gene>
    <name evidence="3" type="ORF">BJ875DRAFT_499140</name>
</gene>
<sequence>MAISKMNRDQIMPASSNIQMKNSMTGLAISNLRVRYHSARSSSTQVPRFRQVDDAIQFELSRARYIAWPSIQTSAILPPFDHASLVTVISCPTGSALDPAWLQTYIHRQTQVDDVFEPAFLNGIIFTGSKEPQGLVAAQLRELLDLWGTAWSKHMVEDSPKQPCPGLYVWKNNALWNVYIMYDDFNGAFMASIRRCSATGRYFNLRVGGEEYQTLSVIVPSRTVTSPTKPRPLEGLRFAVKDMYRIEGLQNTLGSRSYYHVNVPATANAPAIQRLLDSGAYLVGTTKLACFAAREEPTECADYQAPYNPRGDGSQSPAGSSSGSAAATASYDFLDFTIGSDSRQESVDTSGRWFDVEEGCYVEEPAPRLGSCERRDMNPAPAQDQPQTLFQSFQLLQNQISQQDIGSITRSIYVEPALHSLPQFPDNCDDGWTGDSMAEVEKELELAFLEQVKLLSASALNSPRPRSVEAPPDGSQSREHTETTTSIRSEELQDASRHGPPDQGLEEWEKRETEMVVEGGGVAIQQQQEFAAQKEELGQPAVGEGDQPDLVEVVDADDPNEVLEVEAEGDVGAVIEEDIADGTVNDVANGWGLYNRQSGQRCREGEHRKDEEATETLPATQPEIDEHRFRLRGIRTRQLAERQTKTTQYRVVWGKHPNRSDYWVNEDDIQVLMLWPLSEQDLIRQRSIPGIRQL</sequence>
<comment type="caution">
    <text evidence="3">The sequence shown here is derived from an EMBL/GenBank/DDBJ whole genome shotgun (WGS) entry which is preliminary data.</text>
</comment>
<dbReference type="Gene3D" id="3.90.1300.10">
    <property type="entry name" value="Amidase signature (AS) domain"/>
    <property type="match status" value="1"/>
</dbReference>
<organism evidence="3 4">
    <name type="scientific">Amylocarpus encephaloides</name>
    <dbReference type="NCBI Taxonomy" id="45428"/>
    <lineage>
        <taxon>Eukaryota</taxon>
        <taxon>Fungi</taxon>
        <taxon>Dikarya</taxon>
        <taxon>Ascomycota</taxon>
        <taxon>Pezizomycotina</taxon>
        <taxon>Leotiomycetes</taxon>
        <taxon>Helotiales</taxon>
        <taxon>Helotiales incertae sedis</taxon>
        <taxon>Amylocarpus</taxon>
    </lineage>
</organism>
<dbReference type="InterPro" id="IPR023631">
    <property type="entry name" value="Amidase_dom"/>
</dbReference>
<dbReference type="EMBL" id="MU251674">
    <property type="protein sequence ID" value="KAG9230420.1"/>
    <property type="molecule type" value="Genomic_DNA"/>
</dbReference>
<dbReference type="Pfam" id="PF01425">
    <property type="entry name" value="Amidase"/>
    <property type="match status" value="1"/>
</dbReference>
<dbReference type="Proteomes" id="UP000824998">
    <property type="component" value="Unassembled WGS sequence"/>
</dbReference>
<feature type="domain" description="Amidase" evidence="2">
    <location>
        <begin position="230"/>
        <end position="341"/>
    </location>
</feature>
<protein>
    <recommendedName>
        <fullName evidence="2">Amidase domain-containing protein</fullName>
    </recommendedName>
</protein>
<evidence type="ECO:0000259" key="2">
    <source>
        <dbReference type="Pfam" id="PF01425"/>
    </source>
</evidence>
<dbReference type="PANTHER" id="PTHR46310:SF7">
    <property type="entry name" value="AMIDASE 1"/>
    <property type="match status" value="1"/>
</dbReference>
<evidence type="ECO:0000256" key="1">
    <source>
        <dbReference type="SAM" id="MobiDB-lite"/>
    </source>
</evidence>
<feature type="compositionally biased region" description="Low complexity" evidence="1">
    <location>
        <begin position="311"/>
        <end position="324"/>
    </location>
</feature>
<accession>A0A9P7YC89</accession>
<name>A0A9P7YC89_9HELO</name>
<proteinExistence type="predicted"/>
<dbReference type="AlphaFoldDB" id="A0A9P7YC89"/>
<dbReference type="PANTHER" id="PTHR46310">
    <property type="entry name" value="AMIDASE 1"/>
    <property type="match status" value="1"/>
</dbReference>
<keyword evidence="4" id="KW-1185">Reference proteome</keyword>
<feature type="compositionally biased region" description="Basic and acidic residues" evidence="1">
    <location>
        <begin position="476"/>
        <end position="500"/>
    </location>
</feature>
<evidence type="ECO:0000313" key="3">
    <source>
        <dbReference type="EMBL" id="KAG9230420.1"/>
    </source>
</evidence>
<dbReference type="SUPFAM" id="SSF75304">
    <property type="entry name" value="Amidase signature (AS) enzymes"/>
    <property type="match status" value="1"/>
</dbReference>
<feature type="region of interest" description="Disordered" evidence="1">
    <location>
        <begin position="302"/>
        <end position="324"/>
    </location>
</feature>
<reference evidence="3" key="1">
    <citation type="journal article" date="2021" name="IMA Fungus">
        <title>Genomic characterization of three marine fungi, including Emericellopsis atlantica sp. nov. with signatures of a generalist lifestyle and marine biomass degradation.</title>
        <authorList>
            <person name="Hagestad O.C."/>
            <person name="Hou L."/>
            <person name="Andersen J.H."/>
            <person name="Hansen E.H."/>
            <person name="Altermark B."/>
            <person name="Li C."/>
            <person name="Kuhnert E."/>
            <person name="Cox R.J."/>
            <person name="Crous P.W."/>
            <person name="Spatafora J.W."/>
            <person name="Lail K."/>
            <person name="Amirebrahimi M."/>
            <person name="Lipzen A."/>
            <person name="Pangilinan J."/>
            <person name="Andreopoulos W."/>
            <person name="Hayes R.D."/>
            <person name="Ng V."/>
            <person name="Grigoriev I.V."/>
            <person name="Jackson S.A."/>
            <person name="Sutton T.D.S."/>
            <person name="Dobson A.D.W."/>
            <person name="Rama T."/>
        </authorList>
    </citation>
    <scope>NUCLEOTIDE SEQUENCE</scope>
    <source>
        <strain evidence="3">TRa018bII</strain>
    </source>
</reference>
<dbReference type="InterPro" id="IPR036928">
    <property type="entry name" value="AS_sf"/>
</dbReference>
<dbReference type="OrthoDB" id="5423360at2759"/>